<dbReference type="PANTHER" id="PTHR24103">
    <property type="entry name" value="E3 UBIQUITIN-PROTEIN LIGASE TRIM"/>
    <property type="match status" value="1"/>
</dbReference>
<dbReference type="InterPro" id="IPR003877">
    <property type="entry name" value="SPRY_dom"/>
</dbReference>
<evidence type="ECO:0000259" key="1">
    <source>
        <dbReference type="PROSITE" id="PS50188"/>
    </source>
</evidence>
<keyword evidence="3" id="KW-1185">Reference proteome</keyword>
<evidence type="ECO:0000313" key="2">
    <source>
        <dbReference type="EMBL" id="NXU79486.1"/>
    </source>
</evidence>
<dbReference type="PROSITE" id="PS50188">
    <property type="entry name" value="B302_SPRY"/>
    <property type="match status" value="1"/>
</dbReference>
<dbReference type="InterPro" id="IPR050143">
    <property type="entry name" value="TRIM/RBCC"/>
</dbReference>
<sequence length="109" mass="12111">VSLTLDPETAHPRLGLSEDGKRVRWEELHQHLAPSPKRFDSSRCILGLQGFLEGRHYWEVEVANGEAWAVGVAKESVRRKGRLRVNPAAGIWAVGQCGDQYHALTSPTV</sequence>
<organism evidence="2 3">
    <name type="scientific">Oreotrochilus melanogaster</name>
    <dbReference type="NCBI Taxonomy" id="689266"/>
    <lineage>
        <taxon>Eukaryota</taxon>
        <taxon>Metazoa</taxon>
        <taxon>Chordata</taxon>
        <taxon>Craniata</taxon>
        <taxon>Vertebrata</taxon>
        <taxon>Euteleostomi</taxon>
        <taxon>Archelosauria</taxon>
        <taxon>Archosauria</taxon>
        <taxon>Dinosauria</taxon>
        <taxon>Saurischia</taxon>
        <taxon>Theropoda</taxon>
        <taxon>Coelurosauria</taxon>
        <taxon>Aves</taxon>
        <taxon>Neognathae</taxon>
        <taxon>Neoaves</taxon>
        <taxon>Strisores</taxon>
        <taxon>Apodiformes</taxon>
        <taxon>Trochilidae</taxon>
        <taxon>Oreotrochilus</taxon>
    </lineage>
</organism>
<accession>A0A7L3NKD7</accession>
<protein>
    <submittedName>
        <fullName evidence="2">A33 protein</fullName>
    </submittedName>
</protein>
<dbReference type="PRINTS" id="PR01407">
    <property type="entry name" value="BUTYPHLNCDUF"/>
</dbReference>
<dbReference type="Gene3D" id="2.60.120.920">
    <property type="match status" value="1"/>
</dbReference>
<comment type="caution">
    <text evidence="2">The sequence shown here is derived from an EMBL/GenBank/DDBJ whole genome shotgun (WGS) entry which is preliminary data.</text>
</comment>
<proteinExistence type="predicted"/>
<dbReference type="InterPro" id="IPR013320">
    <property type="entry name" value="ConA-like_dom_sf"/>
</dbReference>
<dbReference type="InterPro" id="IPR043136">
    <property type="entry name" value="B30.2/SPRY_sf"/>
</dbReference>
<dbReference type="SUPFAM" id="SSF49899">
    <property type="entry name" value="Concanavalin A-like lectins/glucanases"/>
    <property type="match status" value="1"/>
</dbReference>
<evidence type="ECO:0000313" key="3">
    <source>
        <dbReference type="Proteomes" id="UP000579904"/>
    </source>
</evidence>
<dbReference type="EMBL" id="VZUB01035481">
    <property type="protein sequence ID" value="NXU79486.1"/>
    <property type="molecule type" value="Genomic_DNA"/>
</dbReference>
<feature type="non-terminal residue" evidence="2">
    <location>
        <position position="1"/>
    </location>
</feature>
<dbReference type="Pfam" id="PF13765">
    <property type="entry name" value="PRY"/>
    <property type="match status" value="1"/>
</dbReference>
<gene>
    <name evidence="2" type="primary">A33_0</name>
    <name evidence="2" type="ORF">OREMEL_R13351</name>
</gene>
<dbReference type="InterPro" id="IPR003879">
    <property type="entry name" value="Butyrophylin_SPRY"/>
</dbReference>
<dbReference type="Pfam" id="PF00622">
    <property type="entry name" value="SPRY"/>
    <property type="match status" value="1"/>
</dbReference>
<dbReference type="InterPro" id="IPR001870">
    <property type="entry name" value="B30.2/SPRY"/>
</dbReference>
<reference evidence="2 3" key="1">
    <citation type="submission" date="2019-09" db="EMBL/GenBank/DDBJ databases">
        <title>Bird 10,000 Genomes (B10K) Project - Family phase.</title>
        <authorList>
            <person name="Zhang G."/>
        </authorList>
    </citation>
    <scope>NUCLEOTIDE SEQUENCE [LARGE SCALE GENOMIC DNA]</scope>
    <source>
        <strain evidence="2">OUT-0002</strain>
    </source>
</reference>
<dbReference type="Proteomes" id="UP000579904">
    <property type="component" value="Unassembled WGS sequence"/>
</dbReference>
<dbReference type="AlphaFoldDB" id="A0A7L3NKD7"/>
<dbReference type="InterPro" id="IPR006574">
    <property type="entry name" value="PRY"/>
</dbReference>
<dbReference type="OrthoDB" id="6105938at2759"/>
<feature type="domain" description="B30.2/SPRY" evidence="1">
    <location>
        <begin position="1"/>
        <end position="109"/>
    </location>
</feature>
<dbReference type="SMART" id="SM00589">
    <property type="entry name" value="PRY"/>
    <property type="match status" value="1"/>
</dbReference>
<name>A0A7L3NKD7_9AVES</name>
<feature type="non-terminal residue" evidence="2">
    <location>
        <position position="109"/>
    </location>
</feature>